<keyword evidence="1" id="KW-0863">Zinc-finger</keyword>
<evidence type="ECO:0000313" key="4">
    <source>
        <dbReference type="Proteomes" id="UP001408789"/>
    </source>
</evidence>
<sequence>MVALNSNFESLEIVSDKKLKLFGFVIDPCSKGSKDDEPVNVKRGFTPPNLKKYKCPFCCKKFLTSQALGGHQNAHKKERSKKKKTELQAKKAKFNIYSGSILDHNHGPTLSFKSFSSYFRFYYSEDYQNMIFSNTRITNPPYLDSCSLFQQDGATFRIGKNGTC</sequence>
<feature type="domain" description="C2H2-type" evidence="2">
    <location>
        <begin position="53"/>
        <end position="80"/>
    </location>
</feature>
<keyword evidence="1" id="KW-0862">Zinc</keyword>
<dbReference type="GO" id="GO:0009736">
    <property type="term" value="P:cytokinin-activated signaling pathway"/>
    <property type="evidence" value="ECO:0007669"/>
    <property type="project" value="TreeGrafter"/>
</dbReference>
<keyword evidence="4" id="KW-1185">Reference proteome</keyword>
<dbReference type="PANTHER" id="PTHR46353">
    <property type="entry name" value="ZINC FINGER PROTEIN 5"/>
    <property type="match status" value="1"/>
</dbReference>
<dbReference type="GO" id="GO:0000976">
    <property type="term" value="F:transcription cis-regulatory region binding"/>
    <property type="evidence" value="ECO:0007669"/>
    <property type="project" value="TreeGrafter"/>
</dbReference>
<accession>A0AAP0GN52</accession>
<proteinExistence type="predicted"/>
<dbReference type="EMBL" id="JBCNJP010000025">
    <property type="protein sequence ID" value="KAK9054507.1"/>
    <property type="molecule type" value="Genomic_DNA"/>
</dbReference>
<dbReference type="PROSITE" id="PS50157">
    <property type="entry name" value="ZINC_FINGER_C2H2_2"/>
    <property type="match status" value="1"/>
</dbReference>
<dbReference type="AlphaFoldDB" id="A0AAP0GN52"/>
<dbReference type="GO" id="GO:0003700">
    <property type="term" value="F:DNA-binding transcription factor activity"/>
    <property type="evidence" value="ECO:0007669"/>
    <property type="project" value="TreeGrafter"/>
</dbReference>
<dbReference type="GO" id="GO:0008270">
    <property type="term" value="F:zinc ion binding"/>
    <property type="evidence" value="ECO:0007669"/>
    <property type="project" value="UniProtKB-KW"/>
</dbReference>
<dbReference type="GO" id="GO:0005634">
    <property type="term" value="C:nucleus"/>
    <property type="evidence" value="ECO:0007669"/>
    <property type="project" value="TreeGrafter"/>
</dbReference>
<organism evidence="3 4">
    <name type="scientific">Deinandra increscens subsp. villosa</name>
    <dbReference type="NCBI Taxonomy" id="3103831"/>
    <lineage>
        <taxon>Eukaryota</taxon>
        <taxon>Viridiplantae</taxon>
        <taxon>Streptophyta</taxon>
        <taxon>Embryophyta</taxon>
        <taxon>Tracheophyta</taxon>
        <taxon>Spermatophyta</taxon>
        <taxon>Magnoliopsida</taxon>
        <taxon>eudicotyledons</taxon>
        <taxon>Gunneridae</taxon>
        <taxon>Pentapetalae</taxon>
        <taxon>asterids</taxon>
        <taxon>campanulids</taxon>
        <taxon>Asterales</taxon>
        <taxon>Asteraceae</taxon>
        <taxon>Asteroideae</taxon>
        <taxon>Heliantheae alliance</taxon>
        <taxon>Madieae</taxon>
        <taxon>Madiinae</taxon>
        <taxon>Deinandra</taxon>
    </lineage>
</organism>
<reference evidence="3 4" key="1">
    <citation type="submission" date="2024-04" db="EMBL/GenBank/DDBJ databases">
        <title>The reference genome of an endangered Asteraceae, Deinandra increscens subsp. villosa, native to the Central Coast of California.</title>
        <authorList>
            <person name="Guilliams M."/>
            <person name="Hasenstab-Lehman K."/>
            <person name="Meyer R."/>
            <person name="Mcevoy S."/>
        </authorList>
    </citation>
    <scope>NUCLEOTIDE SEQUENCE [LARGE SCALE GENOMIC DNA]</scope>
    <source>
        <tissue evidence="3">Leaf</tissue>
    </source>
</reference>
<dbReference type="PROSITE" id="PS00028">
    <property type="entry name" value="ZINC_FINGER_C2H2_1"/>
    <property type="match status" value="1"/>
</dbReference>
<dbReference type="InterPro" id="IPR036236">
    <property type="entry name" value="Znf_C2H2_sf"/>
</dbReference>
<dbReference type="SUPFAM" id="SSF57667">
    <property type="entry name" value="beta-beta-alpha zinc fingers"/>
    <property type="match status" value="1"/>
</dbReference>
<evidence type="ECO:0000313" key="3">
    <source>
        <dbReference type="EMBL" id="KAK9054507.1"/>
    </source>
</evidence>
<evidence type="ECO:0000259" key="2">
    <source>
        <dbReference type="PROSITE" id="PS50157"/>
    </source>
</evidence>
<dbReference type="InterPro" id="IPR013087">
    <property type="entry name" value="Znf_C2H2_type"/>
</dbReference>
<gene>
    <name evidence="3" type="ORF">SSX86_025585</name>
</gene>
<dbReference type="Proteomes" id="UP001408789">
    <property type="component" value="Unassembled WGS sequence"/>
</dbReference>
<evidence type="ECO:0000256" key="1">
    <source>
        <dbReference type="PROSITE-ProRule" id="PRU00042"/>
    </source>
</evidence>
<dbReference type="GO" id="GO:0010090">
    <property type="term" value="P:trichome morphogenesis"/>
    <property type="evidence" value="ECO:0007669"/>
    <property type="project" value="InterPro"/>
</dbReference>
<dbReference type="Gene3D" id="3.30.160.60">
    <property type="entry name" value="Classic Zinc Finger"/>
    <property type="match status" value="1"/>
</dbReference>
<dbReference type="GO" id="GO:0009740">
    <property type="term" value="P:gibberellic acid mediated signaling pathway"/>
    <property type="evidence" value="ECO:0007669"/>
    <property type="project" value="TreeGrafter"/>
</dbReference>
<dbReference type="PANTHER" id="PTHR46353:SF5">
    <property type="entry name" value="ZINC FINGER PROTEIN 5"/>
    <property type="match status" value="1"/>
</dbReference>
<comment type="caution">
    <text evidence="3">The sequence shown here is derived from an EMBL/GenBank/DDBJ whole genome shotgun (WGS) entry which is preliminary data.</text>
</comment>
<name>A0AAP0GN52_9ASTR</name>
<dbReference type="InterPro" id="IPR044299">
    <property type="entry name" value="GIS3/ZFP5/ZFP6"/>
</dbReference>
<protein>
    <recommendedName>
        <fullName evidence="2">C2H2-type domain-containing protein</fullName>
    </recommendedName>
</protein>
<keyword evidence="1" id="KW-0479">Metal-binding</keyword>